<dbReference type="Proteomes" id="UP000516160">
    <property type="component" value="Chromosome"/>
</dbReference>
<dbReference type="AlphaFoldDB" id="A0A7G9W516"/>
<gene>
    <name evidence="2" type="ORF">HYG86_02880</name>
</gene>
<name>A0A7G9W516_ALKCA</name>
<reference evidence="2 3" key="1">
    <citation type="submission" date="2020-07" db="EMBL/GenBank/DDBJ databases">
        <title>Alkalicella. sp. LB2 genome.</title>
        <authorList>
            <person name="Postec A."/>
            <person name="Quemeneur M."/>
        </authorList>
    </citation>
    <scope>NUCLEOTIDE SEQUENCE [LARGE SCALE GENOMIC DNA]</scope>
    <source>
        <strain evidence="2 3">LB2</strain>
    </source>
</reference>
<sequence>MSIRRARLEDKEQMLEISKDVWEGTDYIPMVVDQWLSDEKGEFTVLEVDGKVRAYAKFTYITDEDVWLEGIRVDRNHRKLGYANIITQYYIEKAIQLKAKTLKFSTYYENYGSIKSGEKHGFIRECGFTHMTLVNPEMFTDVKETAINCNEPEIAWEIIKSSNEYQLSNGYLAESWKFYKLSKEKIKEHSNENRIIISPDKKALLIYKVQQNNLPNINFYCGEKESLKTCLNSFHKLKPAGDDELEVMTYPTPLNEVLEQSGYKLWEESISPNVYMFNYPLTK</sequence>
<dbReference type="Gene3D" id="3.40.630.30">
    <property type="match status" value="1"/>
</dbReference>
<evidence type="ECO:0000313" key="3">
    <source>
        <dbReference type="Proteomes" id="UP000516160"/>
    </source>
</evidence>
<keyword evidence="3" id="KW-1185">Reference proteome</keyword>
<proteinExistence type="predicted"/>
<dbReference type="KEGG" id="acae:HYG86_02880"/>
<dbReference type="EMBL" id="CP058559">
    <property type="protein sequence ID" value="QNO13778.1"/>
    <property type="molecule type" value="Genomic_DNA"/>
</dbReference>
<evidence type="ECO:0000313" key="2">
    <source>
        <dbReference type="EMBL" id="QNO13778.1"/>
    </source>
</evidence>
<keyword evidence="2" id="KW-0808">Transferase</keyword>
<dbReference type="RefSeq" id="WP_213167443.1">
    <property type="nucleotide sequence ID" value="NZ_CP058559.1"/>
</dbReference>
<dbReference type="SUPFAM" id="SSF55729">
    <property type="entry name" value="Acyl-CoA N-acyltransferases (Nat)"/>
    <property type="match status" value="1"/>
</dbReference>
<evidence type="ECO:0000259" key="1">
    <source>
        <dbReference type="PROSITE" id="PS51186"/>
    </source>
</evidence>
<organism evidence="2 3">
    <name type="scientific">Alkalicella caledoniensis</name>
    <dbReference type="NCBI Taxonomy" id="2731377"/>
    <lineage>
        <taxon>Bacteria</taxon>
        <taxon>Bacillati</taxon>
        <taxon>Bacillota</taxon>
        <taxon>Clostridia</taxon>
        <taxon>Eubacteriales</taxon>
        <taxon>Proteinivoracaceae</taxon>
        <taxon>Alkalicella</taxon>
    </lineage>
</organism>
<dbReference type="GO" id="GO:0016747">
    <property type="term" value="F:acyltransferase activity, transferring groups other than amino-acyl groups"/>
    <property type="evidence" value="ECO:0007669"/>
    <property type="project" value="InterPro"/>
</dbReference>
<dbReference type="PANTHER" id="PTHR47403:SF6">
    <property type="entry name" value="N-ACETYLTRANSFERASE DOMAIN-CONTAINING PROTEIN"/>
    <property type="match status" value="1"/>
</dbReference>
<dbReference type="PANTHER" id="PTHR47403">
    <property type="entry name" value="LOC100145250 PROTEIN"/>
    <property type="match status" value="1"/>
</dbReference>
<dbReference type="Pfam" id="PF00583">
    <property type="entry name" value="Acetyltransf_1"/>
    <property type="match status" value="1"/>
</dbReference>
<dbReference type="CDD" id="cd04301">
    <property type="entry name" value="NAT_SF"/>
    <property type="match status" value="1"/>
</dbReference>
<feature type="domain" description="N-acetyltransferase" evidence="1">
    <location>
        <begin position="1"/>
        <end position="143"/>
    </location>
</feature>
<accession>A0A7G9W516</accession>
<dbReference type="InterPro" id="IPR016181">
    <property type="entry name" value="Acyl_CoA_acyltransferase"/>
</dbReference>
<dbReference type="InterPro" id="IPR000182">
    <property type="entry name" value="GNAT_dom"/>
</dbReference>
<dbReference type="PROSITE" id="PS51186">
    <property type="entry name" value="GNAT"/>
    <property type="match status" value="1"/>
</dbReference>
<protein>
    <submittedName>
        <fullName evidence="2">GNAT family N-acetyltransferase</fullName>
    </submittedName>
</protein>